<comment type="caution">
    <text evidence="2">The sequence shown here is derived from an EMBL/GenBank/DDBJ whole genome shotgun (WGS) entry which is preliminary data.</text>
</comment>
<evidence type="ECO:0000313" key="2">
    <source>
        <dbReference type="EMBL" id="NGN93727.1"/>
    </source>
</evidence>
<evidence type="ECO:0000256" key="1">
    <source>
        <dbReference type="SAM" id="Phobius"/>
    </source>
</evidence>
<keyword evidence="2" id="KW-0131">Cell cycle</keyword>
<protein>
    <submittedName>
        <fullName evidence="2">Cell division protein FtsQ</fullName>
    </submittedName>
</protein>
<keyword evidence="1" id="KW-0472">Membrane</keyword>
<evidence type="ECO:0000313" key="3">
    <source>
        <dbReference type="Proteomes" id="UP000483261"/>
    </source>
</evidence>
<organism evidence="2 3">
    <name type="scientific">Nocardioides turkmenicus</name>
    <dbReference type="NCBI Taxonomy" id="2711220"/>
    <lineage>
        <taxon>Bacteria</taxon>
        <taxon>Bacillati</taxon>
        <taxon>Actinomycetota</taxon>
        <taxon>Actinomycetes</taxon>
        <taxon>Propionibacteriales</taxon>
        <taxon>Nocardioidaceae</taxon>
        <taxon>Nocardioides</taxon>
    </lineage>
</organism>
<keyword evidence="1" id="KW-1133">Transmembrane helix</keyword>
<name>A0A6M1RBH3_9ACTN</name>
<dbReference type="Proteomes" id="UP000483261">
    <property type="component" value="Unassembled WGS sequence"/>
</dbReference>
<feature type="transmembrane region" description="Helical" evidence="1">
    <location>
        <begin position="66"/>
        <end position="89"/>
    </location>
</feature>
<feature type="transmembrane region" description="Helical" evidence="1">
    <location>
        <begin position="109"/>
        <end position="126"/>
    </location>
</feature>
<feature type="transmembrane region" description="Helical" evidence="1">
    <location>
        <begin position="40"/>
        <end position="59"/>
    </location>
</feature>
<proteinExistence type="predicted"/>
<feature type="transmembrane region" description="Helical" evidence="1">
    <location>
        <begin position="12"/>
        <end position="34"/>
    </location>
</feature>
<reference evidence="2 3" key="1">
    <citation type="submission" date="2020-02" db="EMBL/GenBank/DDBJ databases">
        <title>Whole-genome analyses of novel actinobacteria.</title>
        <authorList>
            <person name="Sahin N."/>
        </authorList>
    </citation>
    <scope>NUCLEOTIDE SEQUENCE [LARGE SCALE GENOMIC DNA]</scope>
    <source>
        <strain evidence="2 3">KC13</strain>
    </source>
</reference>
<sequence length="177" mass="18191">MQLRVVRPTRGSVWLALLATLEITTGAALAHLAAGRTLPSAGWLVAAALAVFGTGVVVLQRRVGLLGGAVLAGLTQLGLHEVFAALAAAPGAAHRHAITPGAGEGGSMLLAHTCAAVLSVVVWVLHRRALAVVVRRLPMPRVAVAGRLLAEAGHFLPRPALWTDVSPRRGPPRPAGL</sequence>
<gene>
    <name evidence="2" type="ORF">G5C66_13360</name>
</gene>
<dbReference type="GO" id="GO:0051301">
    <property type="term" value="P:cell division"/>
    <property type="evidence" value="ECO:0007669"/>
    <property type="project" value="UniProtKB-KW"/>
</dbReference>
<dbReference type="EMBL" id="JAALAA010000010">
    <property type="protein sequence ID" value="NGN93727.1"/>
    <property type="molecule type" value="Genomic_DNA"/>
</dbReference>
<keyword evidence="1" id="KW-0812">Transmembrane</keyword>
<keyword evidence="2" id="KW-0132">Cell division</keyword>
<dbReference type="AlphaFoldDB" id="A0A6M1RBH3"/>
<accession>A0A6M1RBH3</accession>
<keyword evidence="3" id="KW-1185">Reference proteome</keyword>